<reference evidence="1 2" key="1">
    <citation type="journal article" date="2017" name="Gigascience">
        <title>Draft genome of the honey bee ectoparasitic mite, Tropilaelaps mercedesae, is shaped by the parasitic life history.</title>
        <authorList>
            <person name="Dong X."/>
            <person name="Armstrong S.D."/>
            <person name="Xia D."/>
            <person name="Makepeace B.L."/>
            <person name="Darby A.C."/>
            <person name="Kadowaki T."/>
        </authorList>
    </citation>
    <scope>NUCLEOTIDE SEQUENCE [LARGE SCALE GENOMIC DNA]</scope>
    <source>
        <strain evidence="1">Wuxi-XJTLU</strain>
    </source>
</reference>
<accession>A0A1V9X361</accession>
<dbReference type="AlphaFoldDB" id="A0A1V9X361"/>
<evidence type="ECO:0000313" key="1">
    <source>
        <dbReference type="EMBL" id="OQR68060.1"/>
    </source>
</evidence>
<feature type="non-terminal residue" evidence="1">
    <location>
        <position position="1"/>
    </location>
</feature>
<dbReference type="Proteomes" id="UP000192247">
    <property type="component" value="Unassembled WGS sequence"/>
</dbReference>
<comment type="caution">
    <text evidence="1">The sequence shown here is derived from an EMBL/GenBank/DDBJ whole genome shotgun (WGS) entry which is preliminary data.</text>
</comment>
<dbReference type="EMBL" id="MNPL01026272">
    <property type="protein sequence ID" value="OQR68060.1"/>
    <property type="molecule type" value="Genomic_DNA"/>
</dbReference>
<gene>
    <name evidence="1" type="ORF">BIW11_13146</name>
</gene>
<organism evidence="1 2">
    <name type="scientific">Tropilaelaps mercedesae</name>
    <dbReference type="NCBI Taxonomy" id="418985"/>
    <lineage>
        <taxon>Eukaryota</taxon>
        <taxon>Metazoa</taxon>
        <taxon>Ecdysozoa</taxon>
        <taxon>Arthropoda</taxon>
        <taxon>Chelicerata</taxon>
        <taxon>Arachnida</taxon>
        <taxon>Acari</taxon>
        <taxon>Parasitiformes</taxon>
        <taxon>Mesostigmata</taxon>
        <taxon>Gamasina</taxon>
        <taxon>Dermanyssoidea</taxon>
        <taxon>Laelapidae</taxon>
        <taxon>Tropilaelaps</taxon>
    </lineage>
</organism>
<dbReference type="InParanoid" id="A0A1V9X361"/>
<name>A0A1V9X361_9ACAR</name>
<evidence type="ECO:0000313" key="2">
    <source>
        <dbReference type="Proteomes" id="UP000192247"/>
    </source>
</evidence>
<sequence length="152" mass="16308">LLPRPVALYTHLATPAPPPLRPGARLPHLPLQLPSTLSPQPMNPLLMQNLSMQPHHHGHCRIPTSADATPVTLEAAPVPLGGTHQDQQGHRLDTGILVKTKQVSEVGGATFCKFRQVKPNGQRPLAGAGGRAKRLNFVQSRWPGPQRSAGVP</sequence>
<keyword evidence="2" id="KW-1185">Reference proteome</keyword>
<proteinExistence type="predicted"/>
<protein>
    <submittedName>
        <fullName evidence="1">Uncharacterized protein</fullName>
    </submittedName>
</protein>